<comment type="caution">
    <text evidence="1">The sequence shown here is derived from an EMBL/GenBank/DDBJ whole genome shotgun (WGS) entry which is preliminary data.</text>
</comment>
<organism evidence="1 2">
    <name type="scientific">Parasutterella excrementihominis</name>
    <dbReference type="NCBI Taxonomy" id="487175"/>
    <lineage>
        <taxon>Bacteria</taxon>
        <taxon>Pseudomonadati</taxon>
        <taxon>Pseudomonadota</taxon>
        <taxon>Betaproteobacteria</taxon>
        <taxon>Burkholderiales</taxon>
        <taxon>Sutterellaceae</taxon>
        <taxon>Parasutterella</taxon>
    </lineage>
</organism>
<dbReference type="EMBL" id="WNCL01000011">
    <property type="protein sequence ID" value="MTU43010.1"/>
    <property type="molecule type" value="Genomic_DNA"/>
</dbReference>
<dbReference type="RefSeq" id="WP_021868396.1">
    <property type="nucleotide sequence ID" value="NZ_CAOKAR010000011.1"/>
</dbReference>
<protein>
    <submittedName>
        <fullName evidence="1">Entericidin A/B family lipoprotein</fullName>
    </submittedName>
</protein>
<name>A0A6I3S0X7_9BURK</name>
<proteinExistence type="predicted"/>
<dbReference type="Proteomes" id="UP000462362">
    <property type="component" value="Unassembled WGS sequence"/>
</dbReference>
<keyword evidence="1" id="KW-0449">Lipoprotein</keyword>
<dbReference type="AlphaFoldDB" id="A0A6I3S0X7"/>
<accession>A0A6I3S0X7</accession>
<dbReference type="PROSITE" id="PS51257">
    <property type="entry name" value="PROKAR_LIPOPROTEIN"/>
    <property type="match status" value="1"/>
</dbReference>
<evidence type="ECO:0000313" key="1">
    <source>
        <dbReference type="EMBL" id="MTU43010.1"/>
    </source>
</evidence>
<evidence type="ECO:0000313" key="2">
    <source>
        <dbReference type="Proteomes" id="UP000462362"/>
    </source>
</evidence>
<sequence>MKKWILMVMAAAFTLSVSACSTVKGVGQDVSAVGDDIDTAATAVQKKL</sequence>
<gene>
    <name evidence="1" type="ORF">GMD42_05125</name>
</gene>
<reference evidence="1 2" key="1">
    <citation type="journal article" date="2019" name="Nat. Med.">
        <title>A library of human gut bacterial isolates paired with longitudinal multiomics data enables mechanistic microbiome research.</title>
        <authorList>
            <person name="Poyet M."/>
            <person name="Groussin M."/>
            <person name="Gibbons S.M."/>
            <person name="Avila-Pacheco J."/>
            <person name="Jiang X."/>
            <person name="Kearney S.M."/>
            <person name="Perrotta A.R."/>
            <person name="Berdy B."/>
            <person name="Zhao S."/>
            <person name="Lieberman T.D."/>
            <person name="Swanson P.K."/>
            <person name="Smith M."/>
            <person name="Roesemann S."/>
            <person name="Alexander J.E."/>
            <person name="Rich S.A."/>
            <person name="Livny J."/>
            <person name="Vlamakis H."/>
            <person name="Clish C."/>
            <person name="Bullock K."/>
            <person name="Deik A."/>
            <person name="Scott J."/>
            <person name="Pierce K.A."/>
            <person name="Xavier R.J."/>
            <person name="Alm E.J."/>
        </authorList>
    </citation>
    <scope>NUCLEOTIDE SEQUENCE [LARGE SCALE GENOMIC DNA]</scope>
    <source>
        <strain evidence="1 2">BIOML-A2</strain>
    </source>
</reference>